<feature type="binding site" evidence="4">
    <location>
        <begin position="20"/>
        <end position="27"/>
    </location>
    <ligand>
        <name>ATP</name>
        <dbReference type="ChEBI" id="CHEBI:30616"/>
    </ligand>
</feature>
<dbReference type="NCBIfam" id="NF003828">
    <property type="entry name" value="PRK05416.1"/>
    <property type="match status" value="1"/>
</dbReference>
<evidence type="ECO:0000256" key="2">
    <source>
        <dbReference type="ARBA" id="ARBA00022840"/>
    </source>
</evidence>
<evidence type="ECO:0000256" key="4">
    <source>
        <dbReference type="HAMAP-Rule" id="MF_00636"/>
    </source>
</evidence>
<comment type="caution">
    <text evidence="7">The sequence shown here is derived from an EMBL/GenBank/DDBJ whole genome shotgun (WGS) entry which is preliminary data.</text>
</comment>
<dbReference type="InterPro" id="IPR027417">
    <property type="entry name" value="P-loop_NTPase"/>
</dbReference>
<keyword evidence="2 4" id="KW-0067">ATP-binding</keyword>
<dbReference type="GO" id="GO:0005524">
    <property type="term" value="F:ATP binding"/>
    <property type="evidence" value="ECO:0007669"/>
    <property type="project" value="UniProtKB-UniRule"/>
</dbReference>
<dbReference type="PIRSF" id="PIRSF005052">
    <property type="entry name" value="P-loopkin"/>
    <property type="match status" value="1"/>
</dbReference>
<dbReference type="PANTHER" id="PTHR30448">
    <property type="entry name" value="RNASE ADAPTER PROTEIN RAPZ"/>
    <property type="match status" value="1"/>
</dbReference>
<evidence type="ECO:0000313" key="7">
    <source>
        <dbReference type="EMBL" id="GEE02738.1"/>
    </source>
</evidence>
<evidence type="ECO:0000259" key="6">
    <source>
        <dbReference type="Pfam" id="PF22740"/>
    </source>
</evidence>
<gene>
    <name evidence="7" type="ORF">nbrc107696_31840</name>
</gene>
<evidence type="ECO:0000259" key="5">
    <source>
        <dbReference type="Pfam" id="PF03668"/>
    </source>
</evidence>
<accession>A0A7I9VBI7</accession>
<keyword evidence="3 4" id="KW-0342">GTP-binding</keyword>
<dbReference type="AlphaFoldDB" id="A0A7I9VBI7"/>
<dbReference type="Pfam" id="PF03668">
    <property type="entry name" value="RapZ-like_N"/>
    <property type="match status" value="1"/>
</dbReference>
<dbReference type="SUPFAM" id="SSF52540">
    <property type="entry name" value="P-loop containing nucleoside triphosphate hydrolases"/>
    <property type="match status" value="1"/>
</dbReference>
<protein>
    <submittedName>
        <fullName evidence="7">Nucleotide-binding protein</fullName>
    </submittedName>
</protein>
<sequence length="303" mass="32682">MADSPGSTYEGPTTVLFVTGMSGAGRTSVANVLEDDGWYVSDNVPVSLISQLIDMVRSDEDGPNKIALVVRAGEAGFADEIARLRDQLEAGGARTSIVFVDASDDVLVRRFEQVRRRHPLQGNGTLSEGIAAERLRLAGVQAGAGTVIDTSNLSATRLRSIVASTFGSVGSTALSVAVQSFGFKYGLPIDCNLVADVRFLPNPYWIPELREHNGRDPEVRDYVLGQTDAPEFLDRYTDLVGIVARGYKREGKGYMTIGVGCTGGKHRSVAMSTELARRLSEIVDEDGSPLYSVQVTHRDLGRE</sequence>
<dbReference type="Proteomes" id="UP000444960">
    <property type="component" value="Unassembled WGS sequence"/>
</dbReference>
<dbReference type="PANTHER" id="PTHR30448:SF0">
    <property type="entry name" value="RNASE ADAPTER PROTEIN RAPZ"/>
    <property type="match status" value="1"/>
</dbReference>
<name>A0A7I9VBI7_9ACTN</name>
<dbReference type="InterPro" id="IPR053930">
    <property type="entry name" value="RapZ-like_N"/>
</dbReference>
<dbReference type="Gene3D" id="3.40.50.300">
    <property type="entry name" value="P-loop containing nucleotide triphosphate hydrolases"/>
    <property type="match status" value="1"/>
</dbReference>
<keyword evidence="8" id="KW-1185">Reference proteome</keyword>
<dbReference type="HAMAP" id="MF_00636">
    <property type="entry name" value="RapZ_like"/>
    <property type="match status" value="1"/>
</dbReference>
<evidence type="ECO:0000256" key="3">
    <source>
        <dbReference type="ARBA" id="ARBA00023134"/>
    </source>
</evidence>
<reference evidence="8" key="1">
    <citation type="submission" date="2019-06" db="EMBL/GenBank/DDBJ databases">
        <title>Gordonia isolated from sludge of a wastewater treatment plant.</title>
        <authorList>
            <person name="Tamura T."/>
            <person name="Aoyama K."/>
            <person name="Kang Y."/>
            <person name="Saito S."/>
            <person name="Akiyama N."/>
            <person name="Yazawa K."/>
            <person name="Gonoi T."/>
            <person name="Mikami Y."/>
        </authorList>
    </citation>
    <scope>NUCLEOTIDE SEQUENCE [LARGE SCALE GENOMIC DNA]</scope>
    <source>
        <strain evidence="8">NBRC 107696</strain>
    </source>
</reference>
<feature type="domain" description="RapZ C-terminal" evidence="6">
    <location>
        <begin position="175"/>
        <end position="300"/>
    </location>
</feature>
<organism evidence="7 8">
    <name type="scientific">Gordonia spumicola</name>
    <dbReference type="NCBI Taxonomy" id="589161"/>
    <lineage>
        <taxon>Bacteria</taxon>
        <taxon>Bacillati</taxon>
        <taxon>Actinomycetota</taxon>
        <taxon>Actinomycetes</taxon>
        <taxon>Mycobacteriales</taxon>
        <taxon>Gordoniaceae</taxon>
        <taxon>Gordonia</taxon>
    </lineage>
</organism>
<feature type="domain" description="RapZ-like N-terminal" evidence="5">
    <location>
        <begin position="15"/>
        <end position="167"/>
    </location>
</feature>
<evidence type="ECO:0000256" key="1">
    <source>
        <dbReference type="ARBA" id="ARBA00022741"/>
    </source>
</evidence>
<dbReference type="EMBL" id="BJOV01000005">
    <property type="protein sequence ID" value="GEE02738.1"/>
    <property type="molecule type" value="Genomic_DNA"/>
</dbReference>
<proteinExistence type="inferred from homology"/>
<dbReference type="InterPro" id="IPR005337">
    <property type="entry name" value="RapZ-like"/>
</dbReference>
<evidence type="ECO:0000313" key="8">
    <source>
        <dbReference type="Proteomes" id="UP000444960"/>
    </source>
</evidence>
<keyword evidence="1 4" id="KW-0547">Nucleotide-binding</keyword>
<dbReference type="Pfam" id="PF22740">
    <property type="entry name" value="PapZ_C"/>
    <property type="match status" value="1"/>
</dbReference>
<dbReference type="InterPro" id="IPR053931">
    <property type="entry name" value="RapZ_C"/>
</dbReference>
<comment type="caution">
    <text evidence="4">Lacks conserved residue(s) required for the propagation of feature annotation.</text>
</comment>
<dbReference type="GO" id="GO:0005525">
    <property type="term" value="F:GTP binding"/>
    <property type="evidence" value="ECO:0007669"/>
    <property type="project" value="UniProtKB-UniRule"/>
</dbReference>